<dbReference type="GO" id="GO:0046872">
    <property type="term" value="F:metal ion binding"/>
    <property type="evidence" value="ECO:0007669"/>
    <property type="project" value="UniProtKB-KW"/>
</dbReference>
<sequence>MDYKNDALAIHKKYKGKLGIEILPPVNEDTLTLLYSPGVAEPCKEIAVNPDLVAEYTWRQNTVAVISDGSAVLGLGNIGAKAAIPVMEGKALLMKSFANLNGVPIVLDTQDTDMIIQTVKMLAPSFGAINLEDISAPRCVIIERELEAALDIPIFHDDQHGTAIVVMAALINSLKLAQKQLADCKVVVSGAGAAGSSIIKLLHTFGCRNIVAFDVNGVITENPANDFLQAEIAELTNGVAGTTFEQAFVGADIFIGVSAAGIVKEAMIRAMNDKAIVFAMANPEPEIGYDAARAAGAFIVGTGRSDFPNQINNLLAFPGIFRGALDVGAKKITMVMKMAAVYAIADLIDDADLREDYVIASPFTEGLTEQVARAVAAAAKQG</sequence>
<gene>
    <name evidence="10" type="ORF">FEZ08_01520</name>
</gene>
<dbReference type="SUPFAM" id="SSF51735">
    <property type="entry name" value="NAD(P)-binding Rossmann-fold domains"/>
    <property type="match status" value="1"/>
</dbReference>
<keyword evidence="4" id="KW-0560">Oxidoreductase</keyword>
<dbReference type="Gene3D" id="3.40.50.10380">
    <property type="entry name" value="Malic enzyme, N-terminal domain"/>
    <property type="match status" value="1"/>
</dbReference>
<evidence type="ECO:0000256" key="7">
    <source>
        <dbReference type="PIRSR" id="PIRSR000106-3"/>
    </source>
</evidence>
<dbReference type="SMART" id="SM00919">
    <property type="entry name" value="Malic_M"/>
    <property type="match status" value="1"/>
</dbReference>
<comment type="cofactor">
    <cofactor evidence="7">
        <name>Mg(2+)</name>
        <dbReference type="ChEBI" id="CHEBI:18420"/>
    </cofactor>
    <cofactor evidence="7">
        <name>Mn(2+)</name>
        <dbReference type="ChEBI" id="CHEBI:29035"/>
    </cofactor>
    <text evidence="7">Divalent metal cations. Prefers magnesium or manganese.</text>
</comment>
<dbReference type="InterPro" id="IPR036291">
    <property type="entry name" value="NAD(P)-bd_dom_sf"/>
</dbReference>
<dbReference type="InterPro" id="IPR037062">
    <property type="entry name" value="Malic_N_dom_sf"/>
</dbReference>
<dbReference type="SMART" id="SM01274">
    <property type="entry name" value="malic"/>
    <property type="match status" value="1"/>
</dbReference>
<dbReference type="InParanoid" id="A0A5R8QHQ8"/>
<keyword evidence="11" id="KW-1185">Reference proteome</keyword>
<evidence type="ECO:0000256" key="1">
    <source>
        <dbReference type="ARBA" id="ARBA00001936"/>
    </source>
</evidence>
<comment type="cofactor">
    <cofactor evidence="1">
        <name>Mn(2+)</name>
        <dbReference type="ChEBI" id="CHEBI:29035"/>
    </cofactor>
</comment>
<dbReference type="FunCoup" id="A0A5R8QHQ8">
    <property type="interactions" value="188"/>
</dbReference>
<dbReference type="Gene3D" id="3.40.50.720">
    <property type="entry name" value="NAD(P)-binding Rossmann-like Domain"/>
    <property type="match status" value="1"/>
</dbReference>
<evidence type="ECO:0000313" key="11">
    <source>
        <dbReference type="Proteomes" id="UP000306912"/>
    </source>
</evidence>
<feature type="domain" description="Malic enzyme NAD-binding" evidence="8">
    <location>
        <begin position="159"/>
        <end position="380"/>
    </location>
</feature>
<keyword evidence="3 7" id="KW-0479">Metal-binding</keyword>
<evidence type="ECO:0000256" key="6">
    <source>
        <dbReference type="PIRSR" id="PIRSR000106-2"/>
    </source>
</evidence>
<dbReference type="GO" id="GO:0016616">
    <property type="term" value="F:oxidoreductase activity, acting on the CH-OH group of donors, NAD or NADP as acceptor"/>
    <property type="evidence" value="ECO:0007669"/>
    <property type="project" value="InterPro"/>
</dbReference>
<dbReference type="PANTHER" id="PTHR43237:SF4">
    <property type="entry name" value="NADP-DEPENDENT MALIC ENZYME"/>
    <property type="match status" value="1"/>
</dbReference>
<feature type="binding site" evidence="6">
    <location>
        <position position="312"/>
    </location>
    <ligand>
        <name>(S)-malate</name>
        <dbReference type="ChEBI" id="CHEBI:15589"/>
    </ligand>
</feature>
<dbReference type="RefSeq" id="WP_138189931.1">
    <property type="nucleotide sequence ID" value="NZ_VBWP01000001.1"/>
</dbReference>
<dbReference type="PIRSF" id="PIRSF000106">
    <property type="entry name" value="ME"/>
    <property type="match status" value="1"/>
</dbReference>
<comment type="caution">
    <text evidence="10">The sequence shown here is derived from an EMBL/GenBank/DDBJ whole genome shotgun (WGS) entry which is preliminary data.</text>
</comment>
<dbReference type="PANTHER" id="PTHR43237">
    <property type="entry name" value="NADP-DEPENDENT MALIC ENZYME"/>
    <property type="match status" value="1"/>
</dbReference>
<comment type="similarity">
    <text evidence="2">Belongs to the malic enzymes family.</text>
</comment>
<dbReference type="InterPro" id="IPR001891">
    <property type="entry name" value="Malic_OxRdtase"/>
</dbReference>
<name>A0A5R8QHQ8_9FIRM</name>
<dbReference type="Pfam" id="PF00390">
    <property type="entry name" value="malic"/>
    <property type="match status" value="1"/>
</dbReference>
<evidence type="ECO:0000259" key="8">
    <source>
        <dbReference type="SMART" id="SM00919"/>
    </source>
</evidence>
<feature type="domain" description="Malic enzyme N-terminal" evidence="9">
    <location>
        <begin position="15"/>
        <end position="147"/>
    </location>
</feature>
<feature type="binding site" evidence="7">
    <location>
        <position position="132"/>
    </location>
    <ligand>
        <name>a divalent metal cation</name>
        <dbReference type="ChEBI" id="CHEBI:60240"/>
    </ligand>
</feature>
<dbReference type="CDD" id="cd05311">
    <property type="entry name" value="NAD_bind_2_malic_enz"/>
    <property type="match status" value="1"/>
</dbReference>
<dbReference type="InterPro" id="IPR015884">
    <property type="entry name" value="Malic_enzyme_CS"/>
</dbReference>
<feature type="active site" description="Proton donor" evidence="5">
    <location>
        <position position="35"/>
    </location>
</feature>
<evidence type="ECO:0000256" key="3">
    <source>
        <dbReference type="ARBA" id="ARBA00022723"/>
    </source>
</evidence>
<dbReference type="InterPro" id="IPR051674">
    <property type="entry name" value="Malate_Decarboxylase"/>
</dbReference>
<evidence type="ECO:0000313" key="10">
    <source>
        <dbReference type="EMBL" id="TLG77324.1"/>
    </source>
</evidence>
<organism evidence="10 11">
    <name type="scientific">Culicoidibacter larvae</name>
    <dbReference type="NCBI Taxonomy" id="2579976"/>
    <lineage>
        <taxon>Bacteria</taxon>
        <taxon>Bacillati</taxon>
        <taxon>Bacillota</taxon>
        <taxon>Culicoidibacteria</taxon>
        <taxon>Culicoidibacterales</taxon>
        <taxon>Culicoidibacteraceae</taxon>
        <taxon>Culicoidibacter</taxon>
    </lineage>
</organism>
<feature type="binding site" evidence="6">
    <location>
        <position position="282"/>
    </location>
    <ligand>
        <name>(S)-malate</name>
        <dbReference type="ChEBI" id="CHEBI:15589"/>
    </ligand>
</feature>
<dbReference type="PROSITE" id="PS00331">
    <property type="entry name" value="MALIC_ENZYMES"/>
    <property type="match status" value="1"/>
</dbReference>
<dbReference type="InterPro" id="IPR012302">
    <property type="entry name" value="Malic_NAD-bd"/>
</dbReference>
<dbReference type="SUPFAM" id="SSF53223">
    <property type="entry name" value="Aminoacid dehydrogenase-like, N-terminal domain"/>
    <property type="match status" value="1"/>
</dbReference>
<proteinExistence type="inferred from homology"/>
<feature type="binding site" evidence="7">
    <location>
        <position position="133"/>
    </location>
    <ligand>
        <name>a divalent metal cation</name>
        <dbReference type="ChEBI" id="CHEBI:60240"/>
    </ligand>
</feature>
<reference evidence="10 11" key="1">
    <citation type="submission" date="2019-05" db="EMBL/GenBank/DDBJ databases">
        <title>Culicoidintestinum kansasii gen. nov., sp. nov. from the gastrointestinal tract of the biting midge, Culicoides sonorensis.</title>
        <authorList>
            <person name="Neupane S."/>
            <person name="Ghosh A."/>
            <person name="Gunther S."/>
            <person name="Martin K."/>
            <person name="Zurek L."/>
        </authorList>
    </citation>
    <scope>NUCLEOTIDE SEQUENCE [LARGE SCALE GENOMIC DNA]</scope>
    <source>
        <strain evidence="10 11">CS-1</strain>
    </source>
</reference>
<dbReference type="InterPro" id="IPR046346">
    <property type="entry name" value="Aminoacid_DH-like_N_sf"/>
</dbReference>
<dbReference type="InterPro" id="IPR012301">
    <property type="entry name" value="Malic_N_dom"/>
</dbReference>
<evidence type="ECO:0000256" key="2">
    <source>
        <dbReference type="ARBA" id="ARBA00008785"/>
    </source>
</evidence>
<dbReference type="InterPro" id="IPR045213">
    <property type="entry name" value="Malic_NAD-bd_bact_type"/>
</dbReference>
<accession>A0A5R8QHQ8</accession>
<dbReference type="EMBL" id="VBWP01000001">
    <property type="protein sequence ID" value="TLG77324.1"/>
    <property type="molecule type" value="Genomic_DNA"/>
</dbReference>
<dbReference type="AlphaFoldDB" id="A0A5R8QHQ8"/>
<dbReference type="OrthoDB" id="9805787at2"/>
<dbReference type="Proteomes" id="UP000306912">
    <property type="component" value="Unassembled WGS sequence"/>
</dbReference>
<evidence type="ECO:0000259" key="9">
    <source>
        <dbReference type="SMART" id="SM01274"/>
    </source>
</evidence>
<feature type="active site" description="Proton acceptor" evidence="5">
    <location>
        <position position="90"/>
    </location>
</feature>
<dbReference type="Pfam" id="PF03949">
    <property type="entry name" value="Malic_M"/>
    <property type="match status" value="1"/>
</dbReference>
<protein>
    <submittedName>
        <fullName evidence="10">NADP-dependent malic enzyme</fullName>
    </submittedName>
</protein>
<dbReference type="GO" id="GO:0004470">
    <property type="term" value="F:malic enzyme activity"/>
    <property type="evidence" value="ECO:0007669"/>
    <property type="project" value="InterPro"/>
</dbReference>
<evidence type="ECO:0000256" key="4">
    <source>
        <dbReference type="ARBA" id="ARBA00023002"/>
    </source>
</evidence>
<dbReference type="GO" id="GO:0051287">
    <property type="term" value="F:NAD binding"/>
    <property type="evidence" value="ECO:0007669"/>
    <property type="project" value="InterPro"/>
</dbReference>
<feature type="binding site" evidence="7">
    <location>
        <position position="158"/>
    </location>
    <ligand>
        <name>a divalent metal cation</name>
        <dbReference type="ChEBI" id="CHEBI:60240"/>
    </ligand>
</feature>
<evidence type="ECO:0000256" key="5">
    <source>
        <dbReference type="PIRSR" id="PIRSR000106-1"/>
    </source>
</evidence>